<dbReference type="CDD" id="cd00637">
    <property type="entry name" value="7tm_classA_rhodopsin-like"/>
    <property type="match status" value="1"/>
</dbReference>
<evidence type="ECO:0000313" key="10">
    <source>
        <dbReference type="EMBL" id="CAC5391643.1"/>
    </source>
</evidence>
<dbReference type="PANTHER" id="PTHR24243:SF224">
    <property type="entry name" value="G-PROTEIN COUPLED RECEPTOR 19-RELATED"/>
    <property type="match status" value="1"/>
</dbReference>
<evidence type="ECO:0000256" key="6">
    <source>
        <dbReference type="ARBA" id="ARBA00023170"/>
    </source>
</evidence>
<evidence type="ECO:0000256" key="1">
    <source>
        <dbReference type="ARBA" id="ARBA00004141"/>
    </source>
</evidence>
<protein>
    <submittedName>
        <fullName evidence="10">CCKAR</fullName>
    </submittedName>
</protein>
<keyword evidence="3 8" id="KW-1133">Transmembrane helix</keyword>
<dbReference type="Pfam" id="PF00001">
    <property type="entry name" value="7tm_1"/>
    <property type="match status" value="1"/>
</dbReference>
<feature type="domain" description="G-protein coupled receptors family 1 profile" evidence="9">
    <location>
        <begin position="42"/>
        <end position="350"/>
    </location>
</feature>
<evidence type="ECO:0000256" key="4">
    <source>
        <dbReference type="ARBA" id="ARBA00023040"/>
    </source>
</evidence>
<reference evidence="10 11" key="1">
    <citation type="submission" date="2020-06" db="EMBL/GenBank/DDBJ databases">
        <authorList>
            <person name="Li R."/>
            <person name="Bekaert M."/>
        </authorList>
    </citation>
    <scope>NUCLEOTIDE SEQUENCE [LARGE SCALE GENOMIC DNA]</scope>
    <source>
        <strain evidence="11">wild</strain>
    </source>
</reference>
<dbReference type="OrthoDB" id="6157309at2759"/>
<organism evidence="10 11">
    <name type="scientific">Mytilus coruscus</name>
    <name type="common">Sea mussel</name>
    <dbReference type="NCBI Taxonomy" id="42192"/>
    <lineage>
        <taxon>Eukaryota</taxon>
        <taxon>Metazoa</taxon>
        <taxon>Spiralia</taxon>
        <taxon>Lophotrochozoa</taxon>
        <taxon>Mollusca</taxon>
        <taxon>Bivalvia</taxon>
        <taxon>Autobranchia</taxon>
        <taxon>Pteriomorphia</taxon>
        <taxon>Mytilida</taxon>
        <taxon>Mytiloidea</taxon>
        <taxon>Mytilidae</taxon>
        <taxon>Mytilinae</taxon>
        <taxon>Mytilus</taxon>
    </lineage>
</organism>
<feature type="transmembrane region" description="Helical" evidence="8">
    <location>
        <begin position="64"/>
        <end position="84"/>
    </location>
</feature>
<dbReference type="SUPFAM" id="SSF81321">
    <property type="entry name" value="Family A G protein-coupled receptor-like"/>
    <property type="match status" value="1"/>
</dbReference>
<evidence type="ECO:0000256" key="7">
    <source>
        <dbReference type="ARBA" id="ARBA00023224"/>
    </source>
</evidence>
<dbReference type="GO" id="GO:0004930">
    <property type="term" value="F:G protein-coupled receptor activity"/>
    <property type="evidence" value="ECO:0007669"/>
    <property type="project" value="UniProtKB-KW"/>
</dbReference>
<evidence type="ECO:0000256" key="3">
    <source>
        <dbReference type="ARBA" id="ARBA00022989"/>
    </source>
</evidence>
<dbReference type="Proteomes" id="UP000507470">
    <property type="component" value="Unassembled WGS sequence"/>
</dbReference>
<evidence type="ECO:0000256" key="5">
    <source>
        <dbReference type="ARBA" id="ARBA00023136"/>
    </source>
</evidence>
<feature type="transmembrane region" description="Helical" evidence="8">
    <location>
        <begin position="104"/>
        <end position="122"/>
    </location>
</feature>
<sequence length="384" mass="43666">MASNFTNGTRTNLREIEYQRFLEKDIPATLFLIFLSVIGTIGNIHTILVYILSPIMAKYSVRVFIIWLAFIDLTACVFCMPFEIFDIRYDYTFSSVGACKFFKFLNHVVTGASSILLTTIAIERYRIFVKNLPILITNSQRPNVISAVLVGLSMILSIPVLIYYGVNDKETNIFGLMGKECRLDPVYENIRYIGIYYSITLFIGLVCVVMCIVSYGKILNEICTRKEWRKSIRKRSVSSLNSTSDIRSGTTQITSTIQNEAVKLNKLHPGTCDRSNKKSTRSSHNLGNAIRLTISLMIATAVSYIGNMLYVFAKMVQILNPKMYQNSILPVSDIIGRGYFVNNASNPVVFCLLDRTFRQECLKLYGKICSKKIIHRNKKWSDLL</sequence>
<dbReference type="GO" id="GO:0005886">
    <property type="term" value="C:plasma membrane"/>
    <property type="evidence" value="ECO:0007669"/>
    <property type="project" value="TreeGrafter"/>
</dbReference>
<dbReference type="PANTHER" id="PTHR24243">
    <property type="entry name" value="G-PROTEIN COUPLED RECEPTOR"/>
    <property type="match status" value="1"/>
</dbReference>
<evidence type="ECO:0000313" key="11">
    <source>
        <dbReference type="Proteomes" id="UP000507470"/>
    </source>
</evidence>
<proteinExistence type="predicted"/>
<keyword evidence="2 8" id="KW-0812">Transmembrane</keyword>
<keyword evidence="7" id="KW-0807">Transducer</keyword>
<keyword evidence="11" id="KW-1185">Reference proteome</keyword>
<dbReference type="PRINTS" id="PR00237">
    <property type="entry name" value="GPCRRHODOPSN"/>
</dbReference>
<dbReference type="AlphaFoldDB" id="A0A6J8C5R9"/>
<evidence type="ECO:0000259" key="9">
    <source>
        <dbReference type="PROSITE" id="PS50262"/>
    </source>
</evidence>
<feature type="transmembrane region" description="Helical" evidence="8">
    <location>
        <begin position="30"/>
        <end position="52"/>
    </location>
</feature>
<feature type="transmembrane region" description="Helical" evidence="8">
    <location>
        <begin position="143"/>
        <end position="166"/>
    </location>
</feature>
<dbReference type="Gene3D" id="1.20.1070.10">
    <property type="entry name" value="Rhodopsin 7-helix transmembrane proteins"/>
    <property type="match status" value="1"/>
</dbReference>
<feature type="transmembrane region" description="Helical" evidence="8">
    <location>
        <begin position="195"/>
        <end position="216"/>
    </location>
</feature>
<feature type="transmembrane region" description="Helical" evidence="8">
    <location>
        <begin position="289"/>
        <end position="313"/>
    </location>
</feature>
<keyword evidence="5 8" id="KW-0472">Membrane</keyword>
<evidence type="ECO:0000256" key="8">
    <source>
        <dbReference type="SAM" id="Phobius"/>
    </source>
</evidence>
<keyword evidence="4" id="KW-0297">G-protein coupled receptor</keyword>
<dbReference type="EMBL" id="CACVKT020004807">
    <property type="protein sequence ID" value="CAC5391643.1"/>
    <property type="molecule type" value="Genomic_DNA"/>
</dbReference>
<gene>
    <name evidence="10" type="ORF">MCOR_26641</name>
</gene>
<dbReference type="PROSITE" id="PS50262">
    <property type="entry name" value="G_PROTEIN_RECEP_F1_2"/>
    <property type="match status" value="1"/>
</dbReference>
<dbReference type="InterPro" id="IPR017452">
    <property type="entry name" value="GPCR_Rhodpsn_7TM"/>
</dbReference>
<comment type="subcellular location">
    <subcellularLocation>
        <location evidence="1">Membrane</location>
        <topology evidence="1">Multi-pass membrane protein</topology>
    </subcellularLocation>
</comment>
<accession>A0A6J8C5R9</accession>
<evidence type="ECO:0000256" key="2">
    <source>
        <dbReference type="ARBA" id="ARBA00022692"/>
    </source>
</evidence>
<dbReference type="InterPro" id="IPR000276">
    <property type="entry name" value="GPCR_Rhodpsn"/>
</dbReference>
<name>A0A6J8C5R9_MYTCO</name>
<keyword evidence="6" id="KW-0675">Receptor</keyword>